<dbReference type="AlphaFoldDB" id="A0A832CVP5"/>
<comment type="caution">
    <text evidence="1">The sequence shown here is derived from an EMBL/GenBank/DDBJ whole genome shotgun (WGS) entry which is preliminary data.</text>
</comment>
<proteinExistence type="predicted"/>
<protein>
    <submittedName>
        <fullName evidence="1">Uncharacterized protein</fullName>
    </submittedName>
</protein>
<evidence type="ECO:0000313" key="1">
    <source>
        <dbReference type="EMBL" id="HGQ36199.1"/>
    </source>
</evidence>
<gene>
    <name evidence="1" type="ORF">ENU41_05935</name>
</gene>
<name>A0A832CVP5_9CREN</name>
<sequence>MIKLGVVKVLTGSIKNTLSMTKKSINESKIVEKTRKTEEITSFNKHNVKDTLCIITMLEPSCYEIYEDGYIKEIA</sequence>
<accession>A0A832CVP5</accession>
<reference evidence="1" key="1">
    <citation type="journal article" date="2020" name="mSystems">
        <title>Genome- and Community-Level Interaction Insights into Carbon Utilization and Element Cycling Functions of Hydrothermarchaeota in Hydrothermal Sediment.</title>
        <authorList>
            <person name="Zhou Z."/>
            <person name="Liu Y."/>
            <person name="Xu W."/>
            <person name="Pan J."/>
            <person name="Luo Z.H."/>
            <person name="Li M."/>
        </authorList>
    </citation>
    <scope>NUCLEOTIDE SEQUENCE</scope>
    <source>
        <strain evidence="1">SpSt-667</strain>
    </source>
</reference>
<dbReference type="EMBL" id="DTCK01000038">
    <property type="protein sequence ID" value="HGQ36199.1"/>
    <property type="molecule type" value="Genomic_DNA"/>
</dbReference>
<organism evidence="1">
    <name type="scientific">Ignisphaera aggregans</name>
    <dbReference type="NCBI Taxonomy" id="334771"/>
    <lineage>
        <taxon>Archaea</taxon>
        <taxon>Thermoproteota</taxon>
        <taxon>Thermoprotei</taxon>
        <taxon>Desulfurococcales</taxon>
        <taxon>Desulfurococcaceae</taxon>
        <taxon>Ignisphaera</taxon>
    </lineage>
</organism>